<dbReference type="GO" id="GO:0006783">
    <property type="term" value="P:heme biosynthetic process"/>
    <property type="evidence" value="ECO:0007669"/>
    <property type="project" value="TreeGrafter"/>
</dbReference>
<evidence type="ECO:0000313" key="2">
    <source>
        <dbReference type="EMBL" id="EMB33328.1"/>
    </source>
</evidence>
<comment type="caution">
    <text evidence="2">The sequence shown here is derived from an EMBL/GenBank/DDBJ whole genome shotgun (WGS) entry which is preliminary data.</text>
</comment>
<dbReference type="InterPro" id="IPR029039">
    <property type="entry name" value="Flavoprotein-like_sf"/>
</dbReference>
<sequence>MSNVCIVYSSTHHGNTEKVLNKIKEKFPETVLIKAGDFNPDDFNRYEAIGFASGIYYLKFAKPVDKLFEQALVGSVQKLFFIYTAGAVNAGFEKTLRKKTEQSGKICMGIFGCKGFDTFGPLKLIGGLNKGRPNEDDFKNAIDFFGKNIINA</sequence>
<dbReference type="PANTHER" id="PTHR38030:SF2">
    <property type="entry name" value="PROTOPORPHYRINOGEN IX DEHYDROGENASE [QUINONE]"/>
    <property type="match status" value="1"/>
</dbReference>
<gene>
    <name evidence="2" type="ORF">HMPREF9726_01689</name>
</gene>
<dbReference type="GO" id="GO:0010181">
    <property type="term" value="F:FMN binding"/>
    <property type="evidence" value="ECO:0007669"/>
    <property type="project" value="TreeGrafter"/>
</dbReference>
<dbReference type="PANTHER" id="PTHR38030">
    <property type="entry name" value="PROTOPORPHYRINOGEN IX DEHYDROGENASE [MENAQUINONE]"/>
    <property type="match status" value="1"/>
</dbReference>
<accession>A0A0E2E641</accession>
<proteinExistence type="predicted"/>
<dbReference type="GO" id="GO:0070819">
    <property type="term" value="F:menaquinone-dependent protoporphyrinogen oxidase activity"/>
    <property type="evidence" value="ECO:0007669"/>
    <property type="project" value="TreeGrafter"/>
</dbReference>
<dbReference type="AlphaFoldDB" id="A0A0E2E641"/>
<evidence type="ECO:0000259" key="1">
    <source>
        <dbReference type="Pfam" id="PF12724"/>
    </source>
</evidence>
<dbReference type="HOGENOM" id="CLU_105338_0_0_12"/>
<dbReference type="PATRIC" id="fig|999432.5.peg.1752"/>
<dbReference type="SUPFAM" id="SSF52218">
    <property type="entry name" value="Flavoproteins"/>
    <property type="match status" value="1"/>
</dbReference>
<protein>
    <recommendedName>
        <fullName evidence="1">Flavodoxin domain-containing protein</fullName>
    </recommendedName>
</protein>
<dbReference type="Gene3D" id="3.40.50.360">
    <property type="match status" value="1"/>
</dbReference>
<dbReference type="RefSeq" id="WP_002684852.1">
    <property type="nucleotide sequence ID" value="NZ_CM001795.1"/>
</dbReference>
<dbReference type="InterPro" id="IPR026816">
    <property type="entry name" value="Flavodoxin_dom"/>
</dbReference>
<organism evidence="2">
    <name type="scientific">Treponema denticola H-22</name>
    <dbReference type="NCBI Taxonomy" id="999432"/>
    <lineage>
        <taxon>Bacteria</taxon>
        <taxon>Pseudomonadati</taxon>
        <taxon>Spirochaetota</taxon>
        <taxon>Spirochaetia</taxon>
        <taxon>Spirochaetales</taxon>
        <taxon>Treponemataceae</taxon>
        <taxon>Treponema</taxon>
    </lineage>
</organism>
<name>A0A0E2E641_TREDN</name>
<dbReference type="InterPro" id="IPR052200">
    <property type="entry name" value="Protoporphyrinogen_IX_DH"/>
</dbReference>
<dbReference type="Pfam" id="PF12724">
    <property type="entry name" value="Flavodoxin_5"/>
    <property type="match status" value="1"/>
</dbReference>
<dbReference type="EMBL" id="AGDV01000012">
    <property type="protein sequence ID" value="EMB33328.1"/>
    <property type="molecule type" value="Genomic_DNA"/>
</dbReference>
<dbReference type="Proteomes" id="UP000011705">
    <property type="component" value="Chromosome"/>
</dbReference>
<feature type="domain" description="Flavodoxin" evidence="1">
    <location>
        <begin position="6"/>
        <end position="104"/>
    </location>
</feature>
<reference evidence="2" key="1">
    <citation type="submission" date="2012-01" db="EMBL/GenBank/DDBJ databases">
        <title>The Genome Sequence of Treponema denticola H-22.</title>
        <authorList>
            <consortium name="The Broad Institute Genome Sequencing Platform"/>
            <person name="Earl A."/>
            <person name="Ward D."/>
            <person name="Feldgarden M."/>
            <person name="Gevers D."/>
            <person name="Blanton J.M."/>
            <person name="Fenno C.J."/>
            <person name="Baranova O.V."/>
            <person name="Mathney J."/>
            <person name="Dewhirst F.E."/>
            <person name="Izard J."/>
            <person name="Young S.K."/>
            <person name="Zeng Q."/>
            <person name="Gargeya S."/>
            <person name="Fitzgerald M."/>
            <person name="Haas B."/>
            <person name="Abouelleil A."/>
            <person name="Alvarado L."/>
            <person name="Arachchi H.M."/>
            <person name="Berlin A."/>
            <person name="Chapman S.B."/>
            <person name="Gearin G."/>
            <person name="Goldberg J."/>
            <person name="Griggs A."/>
            <person name="Gujja S."/>
            <person name="Hansen M."/>
            <person name="Heiman D."/>
            <person name="Howarth C."/>
            <person name="Larimer J."/>
            <person name="Lui A."/>
            <person name="MacDonald P.J.P."/>
            <person name="McCowen C."/>
            <person name="Montmayeur A."/>
            <person name="Murphy C."/>
            <person name="Neiman D."/>
            <person name="Pearson M."/>
            <person name="Priest M."/>
            <person name="Roberts A."/>
            <person name="Saif S."/>
            <person name="Shea T."/>
            <person name="Sisk P."/>
            <person name="Stolte C."/>
            <person name="Sykes S."/>
            <person name="Wortman J."/>
            <person name="Nusbaum C."/>
            <person name="Birren B."/>
        </authorList>
    </citation>
    <scope>NUCLEOTIDE SEQUENCE [LARGE SCALE GENOMIC DNA]</scope>
    <source>
        <strain evidence="2">H-22</strain>
    </source>
</reference>